<name>A0A820Q104_9BILA</name>
<comment type="caution">
    <text evidence="1">The sequence shown here is derived from an EMBL/GenBank/DDBJ whole genome shotgun (WGS) entry which is preliminary data.</text>
</comment>
<sequence>MQYELTDQLQQCENQGRLIRLQYLYEWGPR</sequence>
<feature type="non-terminal residue" evidence="1">
    <location>
        <position position="30"/>
    </location>
</feature>
<evidence type="ECO:0000313" key="2">
    <source>
        <dbReference type="Proteomes" id="UP000663868"/>
    </source>
</evidence>
<accession>A0A820Q104</accession>
<gene>
    <name evidence="1" type="ORF">KXQ929_LOCUS51813</name>
</gene>
<evidence type="ECO:0000313" key="1">
    <source>
        <dbReference type="EMBL" id="CAF4414757.1"/>
    </source>
</evidence>
<dbReference type="AlphaFoldDB" id="A0A820Q104"/>
<dbReference type="EMBL" id="CAJOBB010026295">
    <property type="protein sequence ID" value="CAF4414757.1"/>
    <property type="molecule type" value="Genomic_DNA"/>
</dbReference>
<protein>
    <submittedName>
        <fullName evidence="1">Uncharacterized protein</fullName>
    </submittedName>
</protein>
<organism evidence="1 2">
    <name type="scientific">Adineta steineri</name>
    <dbReference type="NCBI Taxonomy" id="433720"/>
    <lineage>
        <taxon>Eukaryota</taxon>
        <taxon>Metazoa</taxon>
        <taxon>Spiralia</taxon>
        <taxon>Gnathifera</taxon>
        <taxon>Rotifera</taxon>
        <taxon>Eurotatoria</taxon>
        <taxon>Bdelloidea</taxon>
        <taxon>Adinetida</taxon>
        <taxon>Adinetidae</taxon>
        <taxon>Adineta</taxon>
    </lineage>
</organism>
<proteinExistence type="predicted"/>
<dbReference type="Proteomes" id="UP000663868">
    <property type="component" value="Unassembled WGS sequence"/>
</dbReference>
<reference evidence="1" key="1">
    <citation type="submission" date="2021-02" db="EMBL/GenBank/DDBJ databases">
        <authorList>
            <person name="Nowell W R."/>
        </authorList>
    </citation>
    <scope>NUCLEOTIDE SEQUENCE</scope>
</reference>